<dbReference type="KEGG" id="psty:BFS30_12000"/>
<gene>
    <name evidence="1" type="ORF">BFS30_12000</name>
</gene>
<sequence>MQRNFIDRLKLTLPAYQNPAQSIADCLDISLNEAYKKIRNKSALTLQQIVRLSDTFKIPIVYQPEETPTVTFSYPKIEGGAPNMEDYLLDLLNNLKLIQAAKEKHLTIVTDDIPLFHLFKYPELTAFKLFFWFESLSSTPQKFERSFVTENITAVARELNRIYLEIPSTEIWAKNSIHGSLEQIRYAFEAGYIGDHSLAEELVVQLRYCLTDMNMYAMSSKKTIDISHTFNWYNCDVLGTIAYLAEMNGTKVCFNRFNTFNFLKTEDPDYCLQTKAWMQSLMRKSVSFSGQGEKHRNKYIYQAFQECDALIKEISGDRSGPGMSS</sequence>
<protein>
    <recommendedName>
        <fullName evidence="3">Transcription regulator BetR N-terminal domain-containing protein</fullName>
    </recommendedName>
</protein>
<keyword evidence="2" id="KW-1185">Reference proteome</keyword>
<accession>A0A1D7QGP2</accession>
<organism evidence="1 2">
    <name type="scientific">Pedobacter steynii</name>
    <dbReference type="NCBI Taxonomy" id="430522"/>
    <lineage>
        <taxon>Bacteria</taxon>
        <taxon>Pseudomonadati</taxon>
        <taxon>Bacteroidota</taxon>
        <taxon>Sphingobacteriia</taxon>
        <taxon>Sphingobacteriales</taxon>
        <taxon>Sphingobacteriaceae</taxon>
        <taxon>Pedobacter</taxon>
    </lineage>
</organism>
<proteinExistence type="predicted"/>
<dbReference type="RefSeq" id="WP_069379519.1">
    <property type="nucleotide sequence ID" value="NZ_CP017141.1"/>
</dbReference>
<evidence type="ECO:0000313" key="2">
    <source>
        <dbReference type="Proteomes" id="UP000094313"/>
    </source>
</evidence>
<name>A0A1D7QGP2_9SPHI</name>
<reference evidence="1 2" key="1">
    <citation type="submission" date="2016-08" db="EMBL/GenBank/DDBJ databases">
        <authorList>
            <person name="Seilhamer J.J."/>
        </authorList>
    </citation>
    <scope>NUCLEOTIDE SEQUENCE [LARGE SCALE GENOMIC DNA]</scope>
    <source>
        <strain evidence="1 2">DX4</strain>
    </source>
</reference>
<dbReference type="EMBL" id="CP017141">
    <property type="protein sequence ID" value="AOM77831.1"/>
    <property type="molecule type" value="Genomic_DNA"/>
</dbReference>
<dbReference type="Proteomes" id="UP000094313">
    <property type="component" value="Chromosome"/>
</dbReference>
<dbReference type="AlphaFoldDB" id="A0A1D7QGP2"/>
<evidence type="ECO:0008006" key="3">
    <source>
        <dbReference type="Google" id="ProtNLM"/>
    </source>
</evidence>
<dbReference type="OrthoDB" id="1098026at2"/>
<evidence type="ECO:0000313" key="1">
    <source>
        <dbReference type="EMBL" id="AOM77831.1"/>
    </source>
</evidence>